<dbReference type="EMBL" id="JAUEPU010000069">
    <property type="protein sequence ID" value="KAK0482015.1"/>
    <property type="molecule type" value="Genomic_DNA"/>
</dbReference>
<comment type="caution">
    <text evidence="1">The sequence shown here is derived from an EMBL/GenBank/DDBJ whole genome shotgun (WGS) entry which is preliminary data.</text>
</comment>
<sequence length="366" mass="41640">MSIDQNRPNSVPFGLIHNIRRLTVSQGGPINDIPSLIANNPHLVNLSVTHRLHLDDNLNFVTLSLSSLFSKFPVGQFSKVQVLYLSGSDIVLHPSSIPSLIPHLRHLTDLSIWSFILPAAFWDYLWDANIHLKYLSLYPCEVHPALVQYLSSYTGLRKLYIYFKTPLDNSEYVETRSFWFLPVIQKHALHLTMVDILSSTPGIWCLSEFMIGHLLLCVHLRSISVRVDDISARVKGSKNVVQQLIRCLHIWNFLGFLEIKVVADRSIDPPSGYYRGIPGYVLRNILAAYCLRPTAAMLRLTLHTDLAELRMRKLPLESDKYAFRPQNLTYEGSKAAKEQKKGPMLDGDDEVESIMFKLVSDEAMLT</sequence>
<dbReference type="InterPro" id="IPR032675">
    <property type="entry name" value="LRR_dom_sf"/>
</dbReference>
<dbReference type="Proteomes" id="UP001175228">
    <property type="component" value="Unassembled WGS sequence"/>
</dbReference>
<protein>
    <recommendedName>
        <fullName evidence="3">F-box domain-containing protein</fullName>
    </recommendedName>
</protein>
<accession>A0AA39PDV3</accession>
<proteinExistence type="predicted"/>
<gene>
    <name evidence="1" type="ORF">EDD18DRAFT_1468007</name>
</gene>
<evidence type="ECO:0000313" key="1">
    <source>
        <dbReference type="EMBL" id="KAK0482015.1"/>
    </source>
</evidence>
<evidence type="ECO:0008006" key="3">
    <source>
        <dbReference type="Google" id="ProtNLM"/>
    </source>
</evidence>
<evidence type="ECO:0000313" key="2">
    <source>
        <dbReference type="Proteomes" id="UP001175228"/>
    </source>
</evidence>
<reference evidence="1" key="1">
    <citation type="submission" date="2023-06" db="EMBL/GenBank/DDBJ databases">
        <authorList>
            <consortium name="Lawrence Berkeley National Laboratory"/>
            <person name="Ahrendt S."/>
            <person name="Sahu N."/>
            <person name="Indic B."/>
            <person name="Wong-Bajracharya J."/>
            <person name="Merenyi Z."/>
            <person name="Ke H.-M."/>
            <person name="Monk M."/>
            <person name="Kocsube S."/>
            <person name="Drula E."/>
            <person name="Lipzen A."/>
            <person name="Balint B."/>
            <person name="Henrissat B."/>
            <person name="Andreopoulos B."/>
            <person name="Martin F.M."/>
            <person name="Harder C.B."/>
            <person name="Rigling D."/>
            <person name="Ford K.L."/>
            <person name="Foster G.D."/>
            <person name="Pangilinan J."/>
            <person name="Papanicolaou A."/>
            <person name="Barry K."/>
            <person name="LaButti K."/>
            <person name="Viragh M."/>
            <person name="Koriabine M."/>
            <person name="Yan M."/>
            <person name="Riley R."/>
            <person name="Champramary S."/>
            <person name="Plett K.L."/>
            <person name="Tsai I.J."/>
            <person name="Slot J."/>
            <person name="Sipos G."/>
            <person name="Plett J."/>
            <person name="Nagy L.G."/>
            <person name="Grigoriev I.V."/>
        </authorList>
    </citation>
    <scope>NUCLEOTIDE SEQUENCE</scope>
    <source>
        <strain evidence="1">HWK02</strain>
    </source>
</reference>
<organism evidence="1 2">
    <name type="scientific">Armillaria luteobubalina</name>
    <dbReference type="NCBI Taxonomy" id="153913"/>
    <lineage>
        <taxon>Eukaryota</taxon>
        <taxon>Fungi</taxon>
        <taxon>Dikarya</taxon>
        <taxon>Basidiomycota</taxon>
        <taxon>Agaricomycotina</taxon>
        <taxon>Agaricomycetes</taxon>
        <taxon>Agaricomycetidae</taxon>
        <taxon>Agaricales</taxon>
        <taxon>Marasmiineae</taxon>
        <taxon>Physalacriaceae</taxon>
        <taxon>Armillaria</taxon>
    </lineage>
</organism>
<keyword evidence="2" id="KW-1185">Reference proteome</keyword>
<dbReference type="SUPFAM" id="SSF52047">
    <property type="entry name" value="RNI-like"/>
    <property type="match status" value="1"/>
</dbReference>
<name>A0AA39PDV3_9AGAR</name>
<dbReference type="Gene3D" id="3.80.10.10">
    <property type="entry name" value="Ribonuclease Inhibitor"/>
    <property type="match status" value="1"/>
</dbReference>
<dbReference type="AlphaFoldDB" id="A0AA39PDV3"/>